<dbReference type="HOGENOM" id="CLU_004427_0_0_0"/>
<evidence type="ECO:0000256" key="2">
    <source>
        <dbReference type="ARBA" id="ARBA00022490"/>
    </source>
</evidence>
<dbReference type="GO" id="GO:0005524">
    <property type="term" value="F:ATP binding"/>
    <property type="evidence" value="ECO:0007669"/>
    <property type="project" value="UniProtKB-UniRule"/>
</dbReference>
<reference evidence="12 13" key="1">
    <citation type="journal article" date="2013" name="Nat. Biotechnol.">
        <title>Genome sequences of rare, uncultured bacteria obtained by differential coverage binning of multiple metagenomes.</title>
        <authorList>
            <person name="Albertsen M."/>
            <person name="Hugenholtz P."/>
            <person name="Skarshewski A."/>
            <person name="Nielsen K.L."/>
            <person name="Tyson G.W."/>
            <person name="Nielsen P.H."/>
        </authorList>
    </citation>
    <scope>NUCLEOTIDE SEQUENCE [LARGE SCALE GENOMIC DNA]</scope>
    <source>
        <strain evidence="12">TM71</strain>
    </source>
</reference>
<evidence type="ECO:0000256" key="5">
    <source>
        <dbReference type="ARBA" id="ARBA00022801"/>
    </source>
</evidence>
<keyword evidence="5" id="KW-0378">Hydrolase</keyword>
<dbReference type="SUPFAM" id="SSF47323">
    <property type="entry name" value="Anticodon-binding domain of a subclass of class I aminoacyl-tRNA synthetases"/>
    <property type="match status" value="1"/>
</dbReference>
<sequence length="974" mass="110415">MQRSPLTIRGDFGILMPMKRYDPASIEPKWQQQWANDHRYDVVEDSAKNKYYISCMFPYPSGAGMHTGHAFEHAIVDSVARFHRQQGYNVLNPMGWDAFGLPAENYAIKTGKPPAETTRYNIASFKNQLVRMGASLDWSREINTSDPSYYKWTQWIFAEFFKRGLAYQKESMQWWCPVDKTVLANEQVIDGKCWRCENEVVKKSMKQWFFKITDYAEALLEELPALNWPDKIKTAQENWIGKSQGAEITFSVEKTKAQLTVFSTRPDTVFGATFLVLAPEHPLALELTNADTYEVVKSYIDASLKRSEIERMSEGKEKTGVPTGSYAINPANGERIPIWVADYVLWGYGTGAIMAVPAHDTRDYEFASKFDLPIVQVIAESLYDQENPPQKGKQDTDRNVVMCIIEHPTNGEYLTLKWNKLPWHGFVMGGVEDSETAEEAARREIAEETGYTDMTFIEAMPAKINSKFYAAHKDVNRNILTTVVRFRLNSLDSVELQREAHEDFEPMWVKKDVLPTLKPISELQHILRWLEGEKNLFANEGVLVHSGIFDGMTSYEAREQVVAWLEQQGIGRAKITYKMRDWLVSRQRYWGAPIPIIHCEKDGAVAVPADELPVLLPPVEDHAPKGDGKSVLARETDWVNTTCPACGGPAQRETDTMDGYACSSWYLFRYTDPLNEHAPWSKEKADFWAPLDMYVGGDHAVAHLLYVRFWTHVFRDMGLVEFDEPVKQLVYHGLIGAEDGRKMSKSLGNVVDPLDVIDQGYGADALRVFCLFLGPINENSSWSSRGIAGIYRFLNRTWTLTQEYLESDHEGTSAQATAVRSLTHRTIRKVTDDYRRLSFNTAIAALMEYVNELYKYKLDGFAGPEWAEAVDALARLIAPMAPHLGAELWQQLGNESSLEESGWPAWNDEYLVSDTMTIVVQVNGKVRAKLTVGVDKDEAEITALALADHAVAGYLSGEPKKIIYIKHKLLSIVV</sequence>
<feature type="short sequence motif" description="'KMSKS' region" evidence="10">
    <location>
        <begin position="742"/>
        <end position="746"/>
    </location>
</feature>
<dbReference type="SUPFAM" id="SSF55811">
    <property type="entry name" value="Nudix"/>
    <property type="match status" value="1"/>
</dbReference>
<evidence type="ECO:0000313" key="12">
    <source>
        <dbReference type="EMBL" id="AGL61856.1"/>
    </source>
</evidence>
<organism evidence="12 13">
    <name type="scientific">Candidatus Saccharimonas aalborgensis</name>
    <dbReference type="NCBI Taxonomy" id="1332188"/>
    <lineage>
        <taxon>Bacteria</taxon>
        <taxon>Candidatus Saccharimonadota</taxon>
        <taxon>Candidatus Saccharimonadia</taxon>
        <taxon>Candidatus Saccharimonadales</taxon>
        <taxon>Candidatus Saccharimonadaceae</taxon>
        <taxon>Candidatus Saccharimonas</taxon>
    </lineage>
</organism>
<dbReference type="GO" id="GO:0004823">
    <property type="term" value="F:leucine-tRNA ligase activity"/>
    <property type="evidence" value="ECO:0007669"/>
    <property type="project" value="UniProtKB-UniRule"/>
</dbReference>
<evidence type="ECO:0000256" key="10">
    <source>
        <dbReference type="HAMAP-Rule" id="MF_00049"/>
    </source>
</evidence>
<dbReference type="InterPro" id="IPR009008">
    <property type="entry name" value="Val/Leu/Ile-tRNA-synth_edit"/>
</dbReference>
<dbReference type="Gene3D" id="3.90.740.10">
    <property type="entry name" value="Valyl/Leucyl/Isoleucyl-tRNA synthetase, editing domain"/>
    <property type="match status" value="1"/>
</dbReference>
<protein>
    <recommendedName>
        <fullName evidence="10">Leucine--tRNA ligase</fullName>
        <ecNumber evidence="10">6.1.1.4</ecNumber>
    </recommendedName>
    <alternativeName>
        <fullName evidence="10">Leucyl-tRNA synthetase</fullName>
        <shortName evidence="10">LeuRS</shortName>
    </alternativeName>
</protein>
<dbReference type="GO" id="GO:0005829">
    <property type="term" value="C:cytosol"/>
    <property type="evidence" value="ECO:0007669"/>
    <property type="project" value="TreeGrafter"/>
</dbReference>
<dbReference type="Pfam" id="PF08264">
    <property type="entry name" value="Anticodon_1"/>
    <property type="match status" value="1"/>
</dbReference>
<proteinExistence type="inferred from homology"/>
<evidence type="ECO:0000313" key="13">
    <source>
        <dbReference type="Proteomes" id="UP000013893"/>
    </source>
</evidence>
<dbReference type="FunFam" id="3.40.50.620:FF:000056">
    <property type="entry name" value="Leucine--tRNA ligase"/>
    <property type="match status" value="1"/>
</dbReference>
<dbReference type="SUPFAM" id="SSF50677">
    <property type="entry name" value="ValRS/IleRS/LeuRS editing domain"/>
    <property type="match status" value="1"/>
</dbReference>
<dbReference type="CDD" id="cd07958">
    <property type="entry name" value="Anticodon_Ia_Leu_BEm"/>
    <property type="match status" value="1"/>
</dbReference>
<dbReference type="NCBIfam" id="TIGR00396">
    <property type="entry name" value="leuS_bact"/>
    <property type="match status" value="1"/>
</dbReference>
<dbReference type="Pfam" id="PF00133">
    <property type="entry name" value="tRNA-synt_1"/>
    <property type="match status" value="1"/>
</dbReference>
<evidence type="ECO:0000256" key="6">
    <source>
        <dbReference type="ARBA" id="ARBA00022840"/>
    </source>
</evidence>
<dbReference type="FunFam" id="1.10.730.10:FF:000002">
    <property type="entry name" value="Leucine--tRNA ligase"/>
    <property type="match status" value="1"/>
</dbReference>
<dbReference type="EC" id="6.1.1.4" evidence="10"/>
<dbReference type="PRINTS" id="PR00985">
    <property type="entry name" value="TRNASYNTHLEU"/>
</dbReference>
<keyword evidence="13" id="KW-1185">Reference proteome</keyword>
<dbReference type="EMBL" id="CP005957">
    <property type="protein sequence ID" value="AGL61856.1"/>
    <property type="molecule type" value="Genomic_DNA"/>
</dbReference>
<dbReference type="PROSITE" id="PS00893">
    <property type="entry name" value="NUDIX_BOX"/>
    <property type="match status" value="1"/>
</dbReference>
<keyword evidence="8 10" id="KW-0030">Aminoacyl-tRNA synthetase</keyword>
<dbReference type="HAMAP" id="MF_00049_B">
    <property type="entry name" value="Leu_tRNA_synth_B"/>
    <property type="match status" value="1"/>
</dbReference>
<dbReference type="InterPro" id="IPR015413">
    <property type="entry name" value="Methionyl/Leucyl_tRNA_Synth"/>
</dbReference>
<evidence type="ECO:0000256" key="8">
    <source>
        <dbReference type="ARBA" id="ARBA00023146"/>
    </source>
</evidence>
<keyword evidence="7 10" id="KW-0648">Protein biosynthesis</keyword>
<evidence type="ECO:0000256" key="4">
    <source>
        <dbReference type="ARBA" id="ARBA00022741"/>
    </source>
</evidence>
<comment type="catalytic activity">
    <reaction evidence="9 10">
        <text>tRNA(Leu) + L-leucine + ATP = L-leucyl-tRNA(Leu) + AMP + diphosphate</text>
        <dbReference type="Rhea" id="RHEA:11688"/>
        <dbReference type="Rhea" id="RHEA-COMP:9613"/>
        <dbReference type="Rhea" id="RHEA-COMP:9622"/>
        <dbReference type="ChEBI" id="CHEBI:30616"/>
        <dbReference type="ChEBI" id="CHEBI:33019"/>
        <dbReference type="ChEBI" id="CHEBI:57427"/>
        <dbReference type="ChEBI" id="CHEBI:78442"/>
        <dbReference type="ChEBI" id="CHEBI:78494"/>
        <dbReference type="ChEBI" id="CHEBI:456215"/>
        <dbReference type="EC" id="6.1.1.4"/>
    </reaction>
</comment>
<dbReference type="Gene3D" id="1.10.730.10">
    <property type="entry name" value="Isoleucyl-tRNA Synthetase, Domain 1"/>
    <property type="match status" value="1"/>
</dbReference>
<dbReference type="InterPro" id="IPR000086">
    <property type="entry name" value="NUDIX_hydrolase_dom"/>
</dbReference>
<dbReference type="KEGG" id="saal:L336_0145"/>
<dbReference type="InterPro" id="IPR002300">
    <property type="entry name" value="aa-tRNA-synth_Ia"/>
</dbReference>
<evidence type="ECO:0000256" key="1">
    <source>
        <dbReference type="ARBA" id="ARBA00005594"/>
    </source>
</evidence>
<comment type="caution">
    <text evidence="10">Lacks conserved residue(s) required for the propagation of feature annotation.</text>
</comment>
<feature type="domain" description="Nudix hydrolase" evidence="11">
    <location>
        <begin position="396"/>
        <end position="532"/>
    </location>
</feature>
<dbReference type="Gene3D" id="3.40.50.620">
    <property type="entry name" value="HUPs"/>
    <property type="match status" value="2"/>
</dbReference>
<keyword evidence="3 10" id="KW-0436">Ligase</keyword>
<dbReference type="InterPro" id="IPR002302">
    <property type="entry name" value="Leu-tRNA-ligase"/>
</dbReference>
<dbReference type="PANTHER" id="PTHR43740">
    <property type="entry name" value="LEUCYL-TRNA SYNTHETASE"/>
    <property type="match status" value="1"/>
</dbReference>
<dbReference type="Pfam" id="PF13603">
    <property type="entry name" value="tRNA-synt_1_2"/>
    <property type="match status" value="1"/>
</dbReference>
<keyword evidence="6 10" id="KW-0067">ATP-binding</keyword>
<dbReference type="InterPro" id="IPR025709">
    <property type="entry name" value="Leu_tRNA-synth_edit"/>
</dbReference>
<feature type="binding site" evidence="10">
    <location>
        <position position="745"/>
    </location>
    <ligand>
        <name>ATP</name>
        <dbReference type="ChEBI" id="CHEBI:30616"/>
    </ligand>
</feature>
<dbReference type="InterPro" id="IPR014729">
    <property type="entry name" value="Rossmann-like_a/b/a_fold"/>
</dbReference>
<dbReference type="Pfam" id="PF09334">
    <property type="entry name" value="tRNA-synt_1g"/>
    <property type="match status" value="1"/>
</dbReference>
<dbReference type="PROSITE" id="PS51462">
    <property type="entry name" value="NUDIX"/>
    <property type="match status" value="1"/>
</dbReference>
<dbReference type="FunFam" id="3.40.50.620:FF:000003">
    <property type="entry name" value="Leucine--tRNA ligase"/>
    <property type="match status" value="1"/>
</dbReference>
<dbReference type="InterPro" id="IPR020084">
    <property type="entry name" value="NUDIX_hydrolase_CS"/>
</dbReference>
<keyword evidence="2 10" id="KW-0963">Cytoplasm</keyword>
<dbReference type="STRING" id="1332188.L336_0145"/>
<dbReference type="PANTHER" id="PTHR43740:SF2">
    <property type="entry name" value="LEUCINE--TRNA LIGASE, MITOCHONDRIAL"/>
    <property type="match status" value="1"/>
</dbReference>
<gene>
    <name evidence="10 12" type="primary">leuS</name>
    <name evidence="12" type="ORF">L336_0145</name>
</gene>
<dbReference type="GO" id="GO:0006429">
    <property type="term" value="P:leucyl-tRNA aminoacylation"/>
    <property type="evidence" value="ECO:0007669"/>
    <property type="project" value="UniProtKB-UniRule"/>
</dbReference>
<comment type="subcellular location">
    <subcellularLocation>
        <location evidence="10">Cytoplasm</location>
    </subcellularLocation>
</comment>
<comment type="similarity">
    <text evidence="1 10">Belongs to the class-I aminoacyl-tRNA synthetase family.</text>
</comment>
<evidence type="ECO:0000259" key="11">
    <source>
        <dbReference type="PROSITE" id="PS51462"/>
    </source>
</evidence>
<name>R4PXE0_9BACT</name>
<dbReference type="SUPFAM" id="SSF52374">
    <property type="entry name" value="Nucleotidylyl transferase"/>
    <property type="match status" value="1"/>
</dbReference>
<dbReference type="Pfam" id="PF00293">
    <property type="entry name" value="NUDIX"/>
    <property type="match status" value="1"/>
</dbReference>
<accession>R4PXE0</accession>
<dbReference type="InterPro" id="IPR013155">
    <property type="entry name" value="M/V/L/I-tRNA-synth_anticd-bd"/>
</dbReference>
<dbReference type="GO" id="GO:0002161">
    <property type="term" value="F:aminoacyl-tRNA deacylase activity"/>
    <property type="evidence" value="ECO:0007669"/>
    <property type="project" value="InterPro"/>
</dbReference>
<dbReference type="AlphaFoldDB" id="R4PXE0"/>
<dbReference type="PATRIC" id="fig|1332188.3.peg.143"/>
<evidence type="ECO:0000256" key="7">
    <source>
        <dbReference type="ARBA" id="ARBA00022917"/>
    </source>
</evidence>
<dbReference type="Proteomes" id="UP000013893">
    <property type="component" value="Chromosome"/>
</dbReference>
<dbReference type="InterPro" id="IPR015797">
    <property type="entry name" value="NUDIX_hydrolase-like_dom_sf"/>
</dbReference>
<keyword evidence="4 10" id="KW-0547">Nucleotide-binding</keyword>
<dbReference type="InterPro" id="IPR009080">
    <property type="entry name" value="tRNAsynth_Ia_anticodon-bd"/>
</dbReference>
<evidence type="ECO:0000256" key="3">
    <source>
        <dbReference type="ARBA" id="ARBA00022598"/>
    </source>
</evidence>
<evidence type="ECO:0000256" key="9">
    <source>
        <dbReference type="ARBA" id="ARBA00047469"/>
    </source>
</evidence>
<dbReference type="CDD" id="cd02883">
    <property type="entry name" value="NUDIX_Hydrolase"/>
    <property type="match status" value="1"/>
</dbReference>
<dbReference type="OrthoDB" id="9810365at2"/>